<evidence type="ECO:0000313" key="3">
    <source>
        <dbReference type="Proteomes" id="UP000298663"/>
    </source>
</evidence>
<dbReference type="Proteomes" id="UP000298663">
    <property type="component" value="Unassembled WGS sequence"/>
</dbReference>
<keyword evidence="3" id="KW-1185">Reference proteome</keyword>
<comment type="caution">
    <text evidence="2">The sequence shown here is derived from an EMBL/GenBank/DDBJ whole genome shotgun (WGS) entry which is preliminary data.</text>
</comment>
<reference evidence="2 3" key="1">
    <citation type="journal article" date="2015" name="Genome Biol.">
        <title>Comparative genomics of Steinernema reveals deeply conserved gene regulatory networks.</title>
        <authorList>
            <person name="Dillman A.R."/>
            <person name="Macchietto M."/>
            <person name="Porter C.F."/>
            <person name="Rogers A."/>
            <person name="Williams B."/>
            <person name="Antoshechkin I."/>
            <person name="Lee M.M."/>
            <person name="Goodwin Z."/>
            <person name="Lu X."/>
            <person name="Lewis E.E."/>
            <person name="Goodrich-Blair H."/>
            <person name="Stock S.P."/>
            <person name="Adams B.J."/>
            <person name="Sternberg P.W."/>
            <person name="Mortazavi A."/>
        </authorList>
    </citation>
    <scope>NUCLEOTIDE SEQUENCE [LARGE SCALE GENOMIC DNA]</scope>
    <source>
        <strain evidence="2 3">ALL</strain>
    </source>
</reference>
<protein>
    <submittedName>
        <fullName evidence="2">Uncharacterized protein</fullName>
    </submittedName>
</protein>
<proteinExistence type="predicted"/>
<dbReference type="EMBL" id="AZBU02000002">
    <property type="protein sequence ID" value="TKR96187.1"/>
    <property type="molecule type" value="Genomic_DNA"/>
</dbReference>
<reference evidence="2 3" key="2">
    <citation type="journal article" date="2019" name="G3 (Bethesda)">
        <title>Hybrid Assembly of the Genome of the Entomopathogenic Nematode Steinernema carpocapsae Identifies the X-Chromosome.</title>
        <authorList>
            <person name="Serra L."/>
            <person name="Macchietto M."/>
            <person name="Macias-Munoz A."/>
            <person name="McGill C.J."/>
            <person name="Rodriguez I.M."/>
            <person name="Rodriguez B."/>
            <person name="Murad R."/>
            <person name="Mortazavi A."/>
        </authorList>
    </citation>
    <scope>NUCLEOTIDE SEQUENCE [LARGE SCALE GENOMIC DNA]</scope>
    <source>
        <strain evidence="2 3">ALL</strain>
    </source>
</reference>
<sequence length="352" mass="40237">MFAPHSEISIFNQQHPTQTKTLLVEACSELDPISQDDDEDWIIQCKIADHRAKPAKTKEYKVQFHPSAWEQNDKEFEKHIVETVQKAIHDSYGSHWQLALPYSEEDVTKVLKELKETKGEVKLSRKTVTVDWLLDPSQSDHLARCAHFLSTLTVSVTSEDKEQIVRVTTAANLEKAWFSVKFRFENEPGLYESSGKNHKLVLIPGIDGSESALVRLVLKRVVYSYDPEHEICPVWFYGEVRSEMNLVCRQKEITRLMKELDQSWEQLDHRSITPSRVISGDEFVDFSRIGVSQAHDLVPVEPKPSSSHRKPTKASEPPCVSSLCPKSILKTPISKVKNSKQIEFLKSTRLTT</sequence>
<accession>A0A4U5PHR7</accession>
<organism evidence="2 3">
    <name type="scientific">Steinernema carpocapsae</name>
    <name type="common">Entomopathogenic nematode</name>
    <dbReference type="NCBI Taxonomy" id="34508"/>
    <lineage>
        <taxon>Eukaryota</taxon>
        <taxon>Metazoa</taxon>
        <taxon>Ecdysozoa</taxon>
        <taxon>Nematoda</taxon>
        <taxon>Chromadorea</taxon>
        <taxon>Rhabditida</taxon>
        <taxon>Tylenchina</taxon>
        <taxon>Panagrolaimomorpha</taxon>
        <taxon>Strongyloidoidea</taxon>
        <taxon>Steinernematidae</taxon>
        <taxon>Steinernema</taxon>
    </lineage>
</organism>
<dbReference type="AlphaFoldDB" id="A0A4U5PHR7"/>
<evidence type="ECO:0000313" key="2">
    <source>
        <dbReference type="EMBL" id="TKR96187.1"/>
    </source>
</evidence>
<feature type="region of interest" description="Disordered" evidence="1">
    <location>
        <begin position="298"/>
        <end position="319"/>
    </location>
</feature>
<name>A0A4U5PHR7_STECR</name>
<evidence type="ECO:0000256" key="1">
    <source>
        <dbReference type="SAM" id="MobiDB-lite"/>
    </source>
</evidence>
<gene>
    <name evidence="2" type="ORF">L596_010243</name>
</gene>